<proteinExistence type="predicted"/>
<dbReference type="AlphaFoldDB" id="A0A8E2D422"/>
<dbReference type="EMBL" id="JACCCY010000001">
    <property type="protein sequence ID" value="NYI48383.1"/>
    <property type="molecule type" value="Genomic_DNA"/>
</dbReference>
<keyword evidence="2" id="KW-1185">Reference proteome</keyword>
<sequence length="212" mass="24272">MLDIDLTYCPVVNFAMQQNHVPVIRKLLIINENTEEINNIRIVVMFSPLLTDTTERVIDRIPNESSIEIKDLQPIISVKYLSELTEKVSGEVIISISRNGEDIISKKHPIEILPFDQWSGVAVLPEMLSAFVTPNYPFISTILHRASQFLDKWTSNPSLDEYQSRNPDRVKKQMAAIYEAIAELNIVYSTRADALKFLHRKYALENVVRPSC</sequence>
<reference evidence="1 2" key="1">
    <citation type="submission" date="2020-07" db="EMBL/GenBank/DDBJ databases">
        <title>Genomic Encyclopedia of Type Strains, Phase IV (KMG-IV): sequencing the most valuable type-strain genomes for metagenomic binning, comparative biology and taxonomic classification.</title>
        <authorList>
            <person name="Goeker M."/>
        </authorList>
    </citation>
    <scope>NUCLEOTIDE SEQUENCE [LARGE SCALE GENOMIC DNA]</scope>
    <source>
        <strain evidence="1 2">DSM 23697</strain>
    </source>
</reference>
<organism evidence="1 2">
    <name type="scientific">Macellibacteroides fermentans</name>
    <dbReference type="NCBI Taxonomy" id="879969"/>
    <lineage>
        <taxon>Bacteria</taxon>
        <taxon>Pseudomonadati</taxon>
        <taxon>Bacteroidota</taxon>
        <taxon>Bacteroidia</taxon>
        <taxon>Bacteroidales</taxon>
        <taxon>Porphyromonadaceae</taxon>
        <taxon>Macellibacteroides</taxon>
    </lineage>
</organism>
<comment type="caution">
    <text evidence="1">The sequence shown here is derived from an EMBL/GenBank/DDBJ whole genome shotgun (WGS) entry which is preliminary data.</text>
</comment>
<protein>
    <submittedName>
        <fullName evidence="1">Uncharacterized protein</fullName>
    </submittedName>
</protein>
<gene>
    <name evidence="1" type="ORF">F5613_000428</name>
</gene>
<dbReference type="Proteomes" id="UP000574332">
    <property type="component" value="Unassembled WGS sequence"/>
</dbReference>
<evidence type="ECO:0000313" key="2">
    <source>
        <dbReference type="Proteomes" id="UP000574332"/>
    </source>
</evidence>
<dbReference type="RefSeq" id="WP_179398491.1">
    <property type="nucleotide sequence ID" value="NZ_JACCCY010000001.1"/>
</dbReference>
<name>A0A8E2D422_9PORP</name>
<accession>A0A8E2D422</accession>
<evidence type="ECO:0000313" key="1">
    <source>
        <dbReference type="EMBL" id="NYI48383.1"/>
    </source>
</evidence>